<proteinExistence type="predicted"/>
<dbReference type="Gene3D" id="3.40.50.300">
    <property type="entry name" value="P-loop containing nucleotide triphosphate hydrolases"/>
    <property type="match status" value="1"/>
</dbReference>
<feature type="domain" description="DUF4143" evidence="2">
    <location>
        <begin position="207"/>
        <end position="344"/>
    </location>
</feature>
<protein>
    <submittedName>
        <fullName evidence="3">ATPase</fullName>
    </submittedName>
</protein>
<dbReference type="InterPro" id="IPR041682">
    <property type="entry name" value="AAA_14"/>
</dbReference>
<evidence type="ECO:0000259" key="2">
    <source>
        <dbReference type="Pfam" id="PF13635"/>
    </source>
</evidence>
<feature type="domain" description="AAA" evidence="1">
    <location>
        <begin position="30"/>
        <end position="159"/>
    </location>
</feature>
<dbReference type="PANTHER" id="PTHR33295:SF20">
    <property type="entry name" value="ATPASE"/>
    <property type="match status" value="1"/>
</dbReference>
<name>A0ABX1SYB3_9BIFI</name>
<keyword evidence="4" id="KW-1185">Reference proteome</keyword>
<dbReference type="InterPro" id="IPR027417">
    <property type="entry name" value="P-loop_NTPase"/>
</dbReference>
<comment type="caution">
    <text evidence="3">The sequence shown here is derived from an EMBL/GenBank/DDBJ whole genome shotgun (WGS) entry which is preliminary data.</text>
</comment>
<accession>A0ABX1SYB3</accession>
<dbReference type="Pfam" id="PF13173">
    <property type="entry name" value="AAA_14"/>
    <property type="match status" value="1"/>
</dbReference>
<dbReference type="PANTHER" id="PTHR33295">
    <property type="entry name" value="ATPASE"/>
    <property type="match status" value="1"/>
</dbReference>
<dbReference type="Proteomes" id="UP000553756">
    <property type="component" value="Unassembled WGS sequence"/>
</dbReference>
<dbReference type="RefSeq" id="WP_172144912.1">
    <property type="nucleotide sequence ID" value="NZ_JAAIIJ010000014.1"/>
</dbReference>
<evidence type="ECO:0000259" key="1">
    <source>
        <dbReference type="Pfam" id="PF13173"/>
    </source>
</evidence>
<dbReference type="Pfam" id="PF13635">
    <property type="entry name" value="DUF4143"/>
    <property type="match status" value="1"/>
</dbReference>
<dbReference type="InterPro" id="IPR025420">
    <property type="entry name" value="DUF4143"/>
</dbReference>
<dbReference type="EMBL" id="JAAIIJ010000014">
    <property type="protein sequence ID" value="NMN02117.1"/>
    <property type="molecule type" value="Genomic_DNA"/>
</dbReference>
<sequence length="413" mass="46369">MNAATDSTSKDLRPRPRYLQLLVQAQDNGMIKVITGMRRCGKSTLMELFKQHLANSGTAQTHIVHMNLESYEFADFTAQQLHEAITQRAPKTGHWYLLLDEIQLVDGWERVINGLRVDCDVDITITGSNAHLLSGELATLLSGRTVDINMYPLSYAEFLSYTGCQNDEQTFDRFVRYGGLPPVVDQGTNQPLAKTVLSGIYDTVLVRDVTRHIQVRDTTALNDISRYLASTAGSSVSVTNIEQRLKSAHRKTSGITVERYIQGLVDAYLFRRARRQELRGGELLQGLSKYYPADLGIRNMLLGFPDGDYGFALENLVHNELVGAGYEVRVGKADSYEIDFVAERIRGDMTRERLYVQVSASVMEPQTRERELRAFRKLTGESGRKLVVTLDRLGLGFVDGVEIVNALDWLPTL</sequence>
<evidence type="ECO:0000313" key="4">
    <source>
        <dbReference type="Proteomes" id="UP000553756"/>
    </source>
</evidence>
<reference evidence="3 4" key="1">
    <citation type="submission" date="2020-02" db="EMBL/GenBank/DDBJ databases">
        <title>Characterization of phylogenetic diversity of novel bifidobacterial species isolated in Czech ZOOs.</title>
        <authorList>
            <person name="Lugli G.A."/>
            <person name="Vera N.B."/>
            <person name="Ventura M."/>
        </authorList>
    </citation>
    <scope>NUCLEOTIDE SEQUENCE [LARGE SCALE GENOMIC DNA]</scope>
    <source>
        <strain evidence="3 4">DSM 109963</strain>
    </source>
</reference>
<dbReference type="SUPFAM" id="SSF52540">
    <property type="entry name" value="P-loop containing nucleoside triphosphate hydrolases"/>
    <property type="match status" value="1"/>
</dbReference>
<evidence type="ECO:0000313" key="3">
    <source>
        <dbReference type="EMBL" id="NMN02117.1"/>
    </source>
</evidence>
<gene>
    <name evidence="3" type="ORF">G1C94_0739</name>
</gene>
<organism evidence="3 4">
    <name type="scientific">Bifidobacterium panos</name>
    <dbReference type="NCBI Taxonomy" id="2675321"/>
    <lineage>
        <taxon>Bacteria</taxon>
        <taxon>Bacillati</taxon>
        <taxon>Actinomycetota</taxon>
        <taxon>Actinomycetes</taxon>
        <taxon>Bifidobacteriales</taxon>
        <taxon>Bifidobacteriaceae</taxon>
        <taxon>Bifidobacterium</taxon>
    </lineage>
</organism>